<organism evidence="1 2">
    <name type="scientific">Podila minutissima</name>
    <dbReference type="NCBI Taxonomy" id="64525"/>
    <lineage>
        <taxon>Eukaryota</taxon>
        <taxon>Fungi</taxon>
        <taxon>Fungi incertae sedis</taxon>
        <taxon>Mucoromycota</taxon>
        <taxon>Mortierellomycotina</taxon>
        <taxon>Mortierellomycetes</taxon>
        <taxon>Mortierellales</taxon>
        <taxon>Mortierellaceae</taxon>
        <taxon>Podila</taxon>
    </lineage>
</organism>
<sequence>MDSDWCLFCEKHVMDLGAAYCSKECSRMDKLMNSTKPSLSSLSMSSAPVASSFLAPQTSSSMSSKRLAPMTVTYPSMFRSSTLVPASISSRGGISKAFTPIPAATTSIRCLPISRSAVRRQPLVLQ</sequence>
<gene>
    <name evidence="1" type="ORF">BG006_010523</name>
</gene>
<dbReference type="Proteomes" id="UP000696485">
    <property type="component" value="Unassembled WGS sequence"/>
</dbReference>
<dbReference type="EMBL" id="JAAAUY010000838">
    <property type="protein sequence ID" value="KAF9326014.1"/>
    <property type="molecule type" value="Genomic_DNA"/>
</dbReference>
<keyword evidence="2" id="KW-1185">Reference proteome</keyword>
<comment type="caution">
    <text evidence="1">The sequence shown here is derived from an EMBL/GenBank/DDBJ whole genome shotgun (WGS) entry which is preliminary data.</text>
</comment>
<protein>
    <submittedName>
        <fullName evidence="1">Uncharacterized protein</fullName>
    </submittedName>
</protein>
<dbReference type="OrthoDB" id="2426717at2759"/>
<accession>A0A9P5SFP5</accession>
<reference evidence="1" key="1">
    <citation type="journal article" date="2020" name="Fungal Divers.">
        <title>Resolving the Mortierellaceae phylogeny through synthesis of multi-gene phylogenetics and phylogenomics.</title>
        <authorList>
            <person name="Vandepol N."/>
            <person name="Liber J."/>
            <person name="Desiro A."/>
            <person name="Na H."/>
            <person name="Kennedy M."/>
            <person name="Barry K."/>
            <person name="Grigoriev I.V."/>
            <person name="Miller A.N."/>
            <person name="O'Donnell K."/>
            <person name="Stajich J.E."/>
            <person name="Bonito G."/>
        </authorList>
    </citation>
    <scope>NUCLEOTIDE SEQUENCE</scope>
    <source>
        <strain evidence="1">NVP1</strain>
    </source>
</reference>
<dbReference type="Pfam" id="PF12855">
    <property type="entry name" value="Ecl1"/>
    <property type="match status" value="1"/>
</dbReference>
<dbReference type="AlphaFoldDB" id="A0A9P5SFP5"/>
<proteinExistence type="predicted"/>
<evidence type="ECO:0000313" key="1">
    <source>
        <dbReference type="EMBL" id="KAF9326014.1"/>
    </source>
</evidence>
<dbReference type="InterPro" id="IPR024368">
    <property type="entry name" value="Ecl1/2/3"/>
</dbReference>
<name>A0A9P5SFP5_9FUNG</name>
<evidence type="ECO:0000313" key="2">
    <source>
        <dbReference type="Proteomes" id="UP000696485"/>
    </source>
</evidence>